<organism evidence="3 4">
    <name type="scientific">Candidatus Harrisonbacteria bacterium RIFCSPLOWO2_01_FULL_40_28</name>
    <dbReference type="NCBI Taxonomy" id="1798406"/>
    <lineage>
        <taxon>Bacteria</taxon>
        <taxon>Candidatus Harrisoniibacteriota</taxon>
    </lineage>
</organism>
<dbReference type="SUPFAM" id="SSF51556">
    <property type="entry name" value="Metallo-dependent hydrolases"/>
    <property type="match status" value="1"/>
</dbReference>
<dbReference type="Pfam" id="PF04909">
    <property type="entry name" value="Amidohydro_2"/>
    <property type="match status" value="1"/>
</dbReference>
<evidence type="ECO:0000313" key="3">
    <source>
        <dbReference type="EMBL" id="OGY65495.1"/>
    </source>
</evidence>
<dbReference type="InterPro" id="IPR032466">
    <property type="entry name" value="Metal_Hydrolase"/>
</dbReference>
<name>A0A1G1ZLV4_9BACT</name>
<dbReference type="EMBL" id="MHJI01000015">
    <property type="protein sequence ID" value="OGY65495.1"/>
    <property type="molecule type" value="Genomic_DNA"/>
</dbReference>
<comment type="caution">
    <text evidence="3">The sequence shown here is derived from an EMBL/GenBank/DDBJ whole genome shotgun (WGS) entry which is preliminary data.</text>
</comment>
<dbReference type="PANTHER" id="PTHR21240">
    <property type="entry name" value="2-AMINO-3-CARBOXYLMUCONATE-6-SEMIALDEHYDE DECARBOXYLASE"/>
    <property type="match status" value="1"/>
</dbReference>
<evidence type="ECO:0000256" key="1">
    <source>
        <dbReference type="ARBA" id="ARBA00023239"/>
    </source>
</evidence>
<dbReference type="PANTHER" id="PTHR21240:SF19">
    <property type="entry name" value="CATALYTIC_ HYDROLASE"/>
    <property type="match status" value="1"/>
</dbReference>
<sequence>MIIDSHTHIVKIPNTDLPSLSFKQIIERLRDEMKSSGVDHVCVLPYFEHDDTEFGAPDVEALIELAKDFKNMHVLGSLNVTNHTKAHLDRLNYLLEKKLIKGIKLYPGYQHFYPEDDIVAPLYKLCIKHNAPVLFHSGDTYSTKNQARVKYSHPLHFDELAYKFPDLKIIIAHVGNPWTTDCAEVIYKNKNVYADISGLVVLQKLNSPYGKLMQRRIQELALDASPEKLLFGTDWPLSDMKRYIEFTKNLGFSKKDLECIFYKNAVTLFAIETK</sequence>
<dbReference type="STRING" id="1798406.A3A04_01735"/>
<dbReference type="InterPro" id="IPR032465">
    <property type="entry name" value="ACMSD"/>
</dbReference>
<proteinExistence type="predicted"/>
<protein>
    <recommendedName>
        <fullName evidence="2">Amidohydrolase-related domain-containing protein</fullName>
    </recommendedName>
</protein>
<feature type="domain" description="Amidohydrolase-related" evidence="2">
    <location>
        <begin position="62"/>
        <end position="269"/>
    </location>
</feature>
<dbReference type="GO" id="GO:0016787">
    <property type="term" value="F:hydrolase activity"/>
    <property type="evidence" value="ECO:0007669"/>
    <property type="project" value="InterPro"/>
</dbReference>
<dbReference type="AlphaFoldDB" id="A0A1G1ZLV4"/>
<reference evidence="3 4" key="1">
    <citation type="journal article" date="2016" name="Nat. Commun.">
        <title>Thousands of microbial genomes shed light on interconnected biogeochemical processes in an aquifer system.</title>
        <authorList>
            <person name="Anantharaman K."/>
            <person name="Brown C.T."/>
            <person name="Hug L.A."/>
            <person name="Sharon I."/>
            <person name="Castelle C.J."/>
            <person name="Probst A.J."/>
            <person name="Thomas B.C."/>
            <person name="Singh A."/>
            <person name="Wilkins M.J."/>
            <person name="Karaoz U."/>
            <person name="Brodie E.L."/>
            <person name="Williams K.H."/>
            <person name="Hubbard S.S."/>
            <person name="Banfield J.F."/>
        </authorList>
    </citation>
    <scope>NUCLEOTIDE SEQUENCE [LARGE SCALE GENOMIC DNA]</scope>
</reference>
<accession>A0A1G1ZLV4</accession>
<gene>
    <name evidence="3" type="ORF">A3A04_01735</name>
</gene>
<evidence type="ECO:0000259" key="2">
    <source>
        <dbReference type="Pfam" id="PF04909"/>
    </source>
</evidence>
<dbReference type="Proteomes" id="UP000178517">
    <property type="component" value="Unassembled WGS sequence"/>
</dbReference>
<dbReference type="InterPro" id="IPR006680">
    <property type="entry name" value="Amidohydro-rel"/>
</dbReference>
<dbReference type="GO" id="GO:0016831">
    <property type="term" value="F:carboxy-lyase activity"/>
    <property type="evidence" value="ECO:0007669"/>
    <property type="project" value="InterPro"/>
</dbReference>
<keyword evidence="1" id="KW-0456">Lyase</keyword>
<dbReference type="Gene3D" id="3.20.20.140">
    <property type="entry name" value="Metal-dependent hydrolases"/>
    <property type="match status" value="1"/>
</dbReference>
<dbReference type="CDD" id="cd01292">
    <property type="entry name" value="metallo-dependent_hydrolases"/>
    <property type="match status" value="1"/>
</dbReference>
<evidence type="ECO:0000313" key="4">
    <source>
        <dbReference type="Proteomes" id="UP000178517"/>
    </source>
</evidence>